<dbReference type="RefSeq" id="WP_381479737.1">
    <property type="nucleotide sequence ID" value="NZ_JBHTLT010000016.1"/>
</dbReference>
<evidence type="ECO:0000313" key="2">
    <source>
        <dbReference type="Proteomes" id="UP001597231"/>
    </source>
</evidence>
<accession>A0ABW3TTF4</accession>
<dbReference type="EMBL" id="JBHTLT010000016">
    <property type="protein sequence ID" value="MFD1204041.1"/>
    <property type="molecule type" value="Genomic_DNA"/>
</dbReference>
<evidence type="ECO:0000313" key="1">
    <source>
        <dbReference type="EMBL" id="MFD1204041.1"/>
    </source>
</evidence>
<protein>
    <recommendedName>
        <fullName evidence="3">RNA polymerase II</fullName>
    </recommendedName>
</protein>
<comment type="caution">
    <text evidence="1">The sequence shown here is derived from an EMBL/GenBank/DDBJ whole genome shotgun (WGS) entry which is preliminary data.</text>
</comment>
<organism evidence="1 2">
    <name type="scientific">Sporosarcina contaminans</name>
    <dbReference type="NCBI Taxonomy" id="633403"/>
    <lineage>
        <taxon>Bacteria</taxon>
        <taxon>Bacillati</taxon>
        <taxon>Bacillota</taxon>
        <taxon>Bacilli</taxon>
        <taxon>Bacillales</taxon>
        <taxon>Caryophanaceae</taxon>
        <taxon>Sporosarcina</taxon>
    </lineage>
</organism>
<sequence length="471" mass="53871">MKFAIRTIVLLLVINVVLVYMQYIQMADAWDAQESKEHEVYSQEIEVINREHSLVVRHTFENLGPERAEIIWPKDSVNRKCDTENDASCSRLNESLIAFSKGEEETQSITYEIPKKAANKDTMFFQEPFAAIRNALPETTTMHLTDETNSGGIWISGLNWIGTKQMEMIEYSLYKGDGQITDLYWQKEVLPIAYKGNALTVYGQNLDGESYEGIDQLLTSFNVPNLTVVQRNRAKDLHSDRFVITGQPPQENETPLLKKAIRFRYTIPENEILTGEIAASILNGSPVGTEKTKKLFTDLTAGMTDEEMVSLRESLQSKPMGARLHAAMLDEAIGKVADMNTSFIRNNLQGSFPFLFEDPRQIIVGGEPKDNIASILKDGKKYYPAKELFAQFGYDVTSNDRSLYVQNDDEMYRFSLRDPFYVHEDKKHTVTSMPYEKIGGRYYFEENALRRIFHLIVQEKQDSIVIEQTVI</sequence>
<keyword evidence="2" id="KW-1185">Reference proteome</keyword>
<proteinExistence type="predicted"/>
<reference evidence="2" key="1">
    <citation type="journal article" date="2019" name="Int. J. Syst. Evol. Microbiol.">
        <title>The Global Catalogue of Microorganisms (GCM) 10K type strain sequencing project: providing services to taxonomists for standard genome sequencing and annotation.</title>
        <authorList>
            <consortium name="The Broad Institute Genomics Platform"/>
            <consortium name="The Broad Institute Genome Sequencing Center for Infectious Disease"/>
            <person name="Wu L."/>
            <person name="Ma J."/>
        </authorList>
    </citation>
    <scope>NUCLEOTIDE SEQUENCE [LARGE SCALE GENOMIC DNA]</scope>
    <source>
        <strain evidence="2">CCUG 53915</strain>
    </source>
</reference>
<dbReference type="Proteomes" id="UP001597231">
    <property type="component" value="Unassembled WGS sequence"/>
</dbReference>
<gene>
    <name evidence="1" type="ORF">ACFQ38_02710</name>
</gene>
<evidence type="ECO:0008006" key="3">
    <source>
        <dbReference type="Google" id="ProtNLM"/>
    </source>
</evidence>
<name>A0ABW3TTF4_9BACL</name>